<evidence type="ECO:0000313" key="2">
    <source>
        <dbReference type="WBParaSite" id="ALUE_0000227501-mRNA-1"/>
    </source>
</evidence>
<proteinExistence type="predicted"/>
<sequence length="79" mass="9293">MEPMKCQHGVNYLTYKTKLTPVRYHYRGSYRVGDIVIEGQPGAFILSLVFRQLIQFQSFFPRTNICSFLLLNIRITFIC</sequence>
<organism evidence="1 2">
    <name type="scientific">Ascaris lumbricoides</name>
    <name type="common">Giant roundworm</name>
    <dbReference type="NCBI Taxonomy" id="6252"/>
    <lineage>
        <taxon>Eukaryota</taxon>
        <taxon>Metazoa</taxon>
        <taxon>Ecdysozoa</taxon>
        <taxon>Nematoda</taxon>
        <taxon>Chromadorea</taxon>
        <taxon>Rhabditida</taxon>
        <taxon>Spirurina</taxon>
        <taxon>Ascaridomorpha</taxon>
        <taxon>Ascaridoidea</taxon>
        <taxon>Ascarididae</taxon>
        <taxon>Ascaris</taxon>
    </lineage>
</organism>
<keyword evidence="1" id="KW-1185">Reference proteome</keyword>
<dbReference type="WBParaSite" id="ALUE_0000227501-mRNA-1">
    <property type="protein sequence ID" value="ALUE_0000227501-mRNA-1"/>
    <property type="gene ID" value="ALUE_0000227501"/>
</dbReference>
<evidence type="ECO:0000313" key="1">
    <source>
        <dbReference type="Proteomes" id="UP000036681"/>
    </source>
</evidence>
<name>A0A0M3HL80_ASCLU</name>
<reference evidence="2" key="1">
    <citation type="submission" date="2017-02" db="UniProtKB">
        <authorList>
            <consortium name="WormBaseParasite"/>
        </authorList>
    </citation>
    <scope>IDENTIFICATION</scope>
</reference>
<accession>A0A0M3HL80</accession>
<dbReference type="AlphaFoldDB" id="A0A0M3HL80"/>
<dbReference type="Proteomes" id="UP000036681">
    <property type="component" value="Unplaced"/>
</dbReference>
<protein>
    <submittedName>
        <fullName evidence="2">Uncharacterized protein</fullName>
    </submittedName>
</protein>